<feature type="region of interest" description="Disordered" evidence="1">
    <location>
        <begin position="34"/>
        <end position="53"/>
    </location>
</feature>
<gene>
    <name evidence="2" type="ordered locus">UWK_03592</name>
</gene>
<reference evidence="3" key="1">
    <citation type="journal article" date="2013" name="Stand. Genomic Sci.">
        <title>Complete genome sequence of Desulfocapsa sulfexigens, a marine deltaproteobacterium specialized in disproportionating inorganic sulfur compounds.</title>
        <authorList>
            <person name="Finster K.W."/>
            <person name="Kjeldsen K.U."/>
            <person name="Kube M."/>
            <person name="Reinhardt R."/>
            <person name="Mussmann M."/>
            <person name="Amann R."/>
            <person name="Schreiber L."/>
        </authorList>
    </citation>
    <scope>NUCLEOTIDE SEQUENCE [LARGE SCALE GENOMIC DNA]</scope>
    <source>
        <strain evidence="3">DSM 10523 / SB164P1</strain>
        <plasmid evidence="3">pDESSD</plasmid>
    </source>
</reference>
<protein>
    <submittedName>
        <fullName evidence="2">Uncharacterized protein</fullName>
    </submittedName>
</protein>
<evidence type="ECO:0000256" key="1">
    <source>
        <dbReference type="SAM" id="MobiDB-lite"/>
    </source>
</evidence>
<dbReference type="EMBL" id="CP003986">
    <property type="protein sequence ID" value="AGF80101.1"/>
    <property type="molecule type" value="Genomic_DNA"/>
</dbReference>
<proteinExistence type="predicted"/>
<evidence type="ECO:0000313" key="3">
    <source>
        <dbReference type="Proteomes" id="UP000011721"/>
    </source>
</evidence>
<feature type="compositionally biased region" description="Basic and acidic residues" evidence="1">
    <location>
        <begin position="39"/>
        <end position="51"/>
    </location>
</feature>
<evidence type="ECO:0000313" key="2">
    <source>
        <dbReference type="EMBL" id="AGF80101.1"/>
    </source>
</evidence>
<name>M1PUU8_DESSD</name>
<geneLocation type="plasmid" evidence="3">
    <name>pDESSD</name>
</geneLocation>
<dbReference type="KEGG" id="dsf:UWK_03592"/>
<dbReference type="AlphaFoldDB" id="M1PUU8"/>
<keyword evidence="2" id="KW-0614">Plasmid</keyword>
<accession>M1PUU8</accession>
<organism evidence="2 3">
    <name type="scientific">Desulfocapsa sulfexigens (strain DSM 10523 / SB164P1)</name>
    <dbReference type="NCBI Taxonomy" id="1167006"/>
    <lineage>
        <taxon>Bacteria</taxon>
        <taxon>Pseudomonadati</taxon>
        <taxon>Thermodesulfobacteriota</taxon>
        <taxon>Desulfobulbia</taxon>
        <taxon>Desulfobulbales</taxon>
        <taxon>Desulfocapsaceae</taxon>
        <taxon>Desulfocapsa</taxon>
    </lineage>
</organism>
<sequence>MGPLGEQCKRCYFFEEDDSSKVFGLGVCMRFPPATPPENDLRRPDEPEVGRHPWRPTVVHRERWCGEYKIGDK</sequence>
<dbReference type="HOGENOM" id="CLU_2698674_0_0_7"/>
<dbReference type="Proteomes" id="UP000011721">
    <property type="component" value="Plasmid unnamed"/>
</dbReference>
<keyword evidence="3" id="KW-1185">Reference proteome</keyword>